<dbReference type="Proteomes" id="UP000005426">
    <property type="component" value="Unassembled WGS sequence"/>
</dbReference>
<sequence length="374" mass="42440">IAQIAESLPRAQLSSDLYPTPQMKVALEELYASVLNFLLKAYDWYKQEKLSHFLHSVTRPLHRVYADLVDEIAENSRRIDQLAAAAMQAECRDMHQKIKVIQSQLQLIAASRTEPRDLNQIFTVIQSQQDLAATKMDVILNKMASYHAIQSNGILDTNQRLSDLQISQILTHLSNVPLDDPLKSFQHHLFFRKRRAQGTNLSTVTNAFWLSSRFQSLFSTDDSALALMRGNFATRQVLQDLCIDVIDHLRCSNIPTLWALKKAPTPTNEQAQLSIADLLKYLIFQALQLNESLKTEKTMAWRCAQFQRATTATELFQLLLAALDGLGRQIYLVIDLETIEESLQSVDGFNIVSAFLQSFHASQSPNTRLKIIIV</sequence>
<evidence type="ECO:0000313" key="2">
    <source>
        <dbReference type="EMBL" id="EHK48580.1"/>
    </source>
</evidence>
<evidence type="ECO:0000313" key="3">
    <source>
        <dbReference type="Proteomes" id="UP000005426"/>
    </source>
</evidence>
<dbReference type="Pfam" id="PF24809">
    <property type="entry name" value="DUF7708"/>
    <property type="match status" value="1"/>
</dbReference>
<dbReference type="AlphaFoldDB" id="G9NL12"/>
<gene>
    <name evidence="2" type="ORF">TRIATDRAFT_5974</name>
</gene>
<keyword evidence="3" id="KW-1185">Reference proteome</keyword>
<dbReference type="GeneID" id="25785280"/>
<dbReference type="OMA" id="FHRANVE"/>
<comment type="caution">
    <text evidence="2">The sequence shown here is derived from an EMBL/GenBank/DDBJ whole genome shotgun (WGS) entry which is preliminary data.</text>
</comment>
<dbReference type="EMBL" id="ABDG02000018">
    <property type="protein sequence ID" value="EHK48580.1"/>
    <property type="molecule type" value="Genomic_DNA"/>
</dbReference>
<dbReference type="KEGG" id="tatv:25785280"/>
<feature type="non-terminal residue" evidence="2">
    <location>
        <position position="374"/>
    </location>
</feature>
<organism evidence="2 3">
    <name type="scientific">Hypocrea atroviridis (strain ATCC 20476 / IMI 206040)</name>
    <name type="common">Trichoderma atroviride</name>
    <dbReference type="NCBI Taxonomy" id="452589"/>
    <lineage>
        <taxon>Eukaryota</taxon>
        <taxon>Fungi</taxon>
        <taxon>Dikarya</taxon>
        <taxon>Ascomycota</taxon>
        <taxon>Pezizomycotina</taxon>
        <taxon>Sordariomycetes</taxon>
        <taxon>Hypocreomycetidae</taxon>
        <taxon>Hypocreales</taxon>
        <taxon>Hypocreaceae</taxon>
        <taxon>Trichoderma</taxon>
    </lineage>
</organism>
<dbReference type="eggNOG" id="ENOG502SH5A">
    <property type="taxonomic scope" value="Eukaryota"/>
</dbReference>
<evidence type="ECO:0000259" key="1">
    <source>
        <dbReference type="Pfam" id="PF24809"/>
    </source>
</evidence>
<reference evidence="2 3" key="1">
    <citation type="journal article" date="2011" name="Genome Biol.">
        <title>Comparative genome sequence analysis underscores mycoparasitism as the ancestral life style of Trichoderma.</title>
        <authorList>
            <person name="Kubicek C.P."/>
            <person name="Herrera-Estrella A."/>
            <person name="Seidl-Seiboth V."/>
            <person name="Martinez D.A."/>
            <person name="Druzhinina I.S."/>
            <person name="Thon M."/>
            <person name="Zeilinger S."/>
            <person name="Casas-Flores S."/>
            <person name="Horwitz B.A."/>
            <person name="Mukherjee P.K."/>
            <person name="Mukherjee M."/>
            <person name="Kredics L."/>
            <person name="Alcaraz L.D."/>
            <person name="Aerts A."/>
            <person name="Antal Z."/>
            <person name="Atanasova L."/>
            <person name="Cervantes-Badillo M.G."/>
            <person name="Challacombe J."/>
            <person name="Chertkov O."/>
            <person name="McCluskey K."/>
            <person name="Coulpier F."/>
            <person name="Deshpande N."/>
            <person name="von Doehren H."/>
            <person name="Ebbole D.J."/>
            <person name="Esquivel-Naranjo E.U."/>
            <person name="Fekete E."/>
            <person name="Flipphi M."/>
            <person name="Glaser F."/>
            <person name="Gomez-Rodriguez E.Y."/>
            <person name="Gruber S."/>
            <person name="Han C."/>
            <person name="Henrissat B."/>
            <person name="Hermosa R."/>
            <person name="Hernandez-Onate M."/>
            <person name="Karaffa L."/>
            <person name="Kosti I."/>
            <person name="Le Crom S."/>
            <person name="Lindquist E."/>
            <person name="Lucas S."/>
            <person name="Luebeck M."/>
            <person name="Luebeck P.S."/>
            <person name="Margeot A."/>
            <person name="Metz B."/>
            <person name="Misra M."/>
            <person name="Nevalainen H."/>
            <person name="Omann M."/>
            <person name="Packer N."/>
            <person name="Perrone G."/>
            <person name="Uresti-Rivera E.E."/>
            <person name="Salamov A."/>
            <person name="Schmoll M."/>
            <person name="Seiboth B."/>
            <person name="Shapiro H."/>
            <person name="Sukno S."/>
            <person name="Tamayo-Ramos J.A."/>
            <person name="Tisch D."/>
            <person name="Wiest A."/>
            <person name="Wilkinson H.H."/>
            <person name="Zhang M."/>
            <person name="Coutinho P.M."/>
            <person name="Kenerley C.M."/>
            <person name="Monte E."/>
            <person name="Baker S.E."/>
            <person name="Grigoriev I.V."/>
        </authorList>
    </citation>
    <scope>NUCLEOTIDE SEQUENCE [LARGE SCALE GENOMIC DNA]</scope>
    <source>
        <strain evidence="3">ATCC 20476 / IMI 206040</strain>
    </source>
</reference>
<dbReference type="HOGENOM" id="CLU_035524_0_0_1"/>
<dbReference type="STRING" id="452589.G9NL12"/>
<proteinExistence type="predicted"/>
<accession>G9NL12</accession>
<feature type="non-terminal residue" evidence="2">
    <location>
        <position position="1"/>
    </location>
</feature>
<protein>
    <recommendedName>
        <fullName evidence="1">DUF7708 domain-containing protein</fullName>
    </recommendedName>
</protein>
<feature type="domain" description="DUF7708" evidence="1">
    <location>
        <begin position="2"/>
        <end position="90"/>
    </location>
</feature>
<dbReference type="InterPro" id="IPR056125">
    <property type="entry name" value="DUF7708"/>
</dbReference>
<dbReference type="OrthoDB" id="4897013at2759"/>
<name>G9NL12_HYPAI</name>